<keyword evidence="1" id="KW-0812">Transmembrane</keyword>
<protein>
    <submittedName>
        <fullName evidence="2">Uncharacterized protein</fullName>
    </submittedName>
</protein>
<keyword evidence="1" id="KW-0472">Membrane</keyword>
<dbReference type="RefSeq" id="WP_281242077.1">
    <property type="nucleotide sequence ID" value="NZ_FOMR01000005.1"/>
</dbReference>
<evidence type="ECO:0000256" key="1">
    <source>
        <dbReference type="SAM" id="Phobius"/>
    </source>
</evidence>
<keyword evidence="3" id="KW-1185">Reference proteome</keyword>
<dbReference type="STRING" id="640948.SAMN05216238_105141"/>
<dbReference type="AlphaFoldDB" id="A0A1I1W054"/>
<gene>
    <name evidence="2" type="ORF">SAMN05216238_105141</name>
</gene>
<sequence>MTIWDIIFYISAGIVYAAAGATIIGWINHARKGNEKDNREGVNI</sequence>
<evidence type="ECO:0000313" key="3">
    <source>
        <dbReference type="Proteomes" id="UP000199474"/>
    </source>
</evidence>
<dbReference type="EMBL" id="FOMR01000005">
    <property type="protein sequence ID" value="SFD88676.1"/>
    <property type="molecule type" value="Genomic_DNA"/>
</dbReference>
<keyword evidence="1" id="KW-1133">Transmembrane helix</keyword>
<name>A0A1I1W054_9BACI</name>
<dbReference type="Proteomes" id="UP000199474">
    <property type="component" value="Unassembled WGS sequence"/>
</dbReference>
<evidence type="ECO:0000313" key="2">
    <source>
        <dbReference type="EMBL" id="SFD88676.1"/>
    </source>
</evidence>
<organism evidence="2 3">
    <name type="scientific">Lentibacillus persicus</name>
    <dbReference type="NCBI Taxonomy" id="640948"/>
    <lineage>
        <taxon>Bacteria</taxon>
        <taxon>Bacillati</taxon>
        <taxon>Bacillota</taxon>
        <taxon>Bacilli</taxon>
        <taxon>Bacillales</taxon>
        <taxon>Bacillaceae</taxon>
        <taxon>Lentibacillus</taxon>
    </lineage>
</organism>
<accession>A0A1I1W054</accession>
<reference evidence="3" key="1">
    <citation type="submission" date="2016-10" db="EMBL/GenBank/DDBJ databases">
        <authorList>
            <person name="Varghese N."/>
            <person name="Submissions S."/>
        </authorList>
    </citation>
    <scope>NUCLEOTIDE SEQUENCE [LARGE SCALE GENOMIC DNA]</scope>
    <source>
        <strain evidence="3">DSM 22530</strain>
    </source>
</reference>
<proteinExistence type="predicted"/>
<feature type="transmembrane region" description="Helical" evidence="1">
    <location>
        <begin position="6"/>
        <end position="27"/>
    </location>
</feature>